<evidence type="ECO:0000313" key="9">
    <source>
        <dbReference type="Proteomes" id="UP000515163"/>
    </source>
</evidence>
<feature type="transmembrane region" description="Helical" evidence="7">
    <location>
        <begin position="148"/>
        <end position="168"/>
    </location>
</feature>
<keyword evidence="9" id="KW-1185">Reference proteome</keyword>
<dbReference type="Gene3D" id="1.20.1070.10">
    <property type="entry name" value="Rhodopsin 7-helix transmembrane proteins"/>
    <property type="match status" value="1"/>
</dbReference>
<feature type="transmembrane region" description="Helical" evidence="7">
    <location>
        <begin position="66"/>
        <end position="85"/>
    </location>
</feature>
<dbReference type="RefSeq" id="XP_031551941.1">
    <property type="nucleotide sequence ID" value="XM_031696081.1"/>
</dbReference>
<evidence type="ECO:0000256" key="2">
    <source>
        <dbReference type="ARBA" id="ARBA00022475"/>
    </source>
</evidence>
<feature type="transmembrane region" description="Helical" evidence="7">
    <location>
        <begin position="174"/>
        <end position="194"/>
    </location>
</feature>
<evidence type="ECO:0000256" key="3">
    <source>
        <dbReference type="ARBA" id="ARBA00022692"/>
    </source>
</evidence>
<name>A0A6P8H8U3_ACTTE</name>
<feature type="domain" description="G-protein coupled receptors family 1 profile" evidence="8">
    <location>
        <begin position="45"/>
        <end position="285"/>
    </location>
</feature>
<evidence type="ECO:0000256" key="4">
    <source>
        <dbReference type="ARBA" id="ARBA00022989"/>
    </source>
</evidence>
<organism evidence="9 10">
    <name type="scientific">Actinia tenebrosa</name>
    <name type="common">Australian red waratah sea anemone</name>
    <dbReference type="NCBI Taxonomy" id="6105"/>
    <lineage>
        <taxon>Eukaryota</taxon>
        <taxon>Metazoa</taxon>
        <taxon>Cnidaria</taxon>
        <taxon>Anthozoa</taxon>
        <taxon>Hexacorallia</taxon>
        <taxon>Actiniaria</taxon>
        <taxon>Actiniidae</taxon>
        <taxon>Actinia</taxon>
    </lineage>
</organism>
<keyword evidence="3 6" id="KW-0812">Transmembrane</keyword>
<dbReference type="InterPro" id="IPR000276">
    <property type="entry name" value="GPCR_Rhodpsn"/>
</dbReference>
<sequence>MANETHIDKTCFFLHLDTLVVQQAVASFYISIGLNTSMAPLATVFNAVVLFAIWRTKSLHTPSCILLGSLALSDFFVGAVTQPAYVAYKFAEVNGEFDNYCIRGVLALGSAYVFAGTSFLTLLAISIDRYLALHLGMRYRQIVTTSRVTKVVIIIWVFGCLLSSSQMFLGSKTFGRVVSGIMIFCLLVTAWAYIKSFKALKLHQAKVGTSRHASQSAYSIKDIKKYRETLTVILYIIVLVLICYIPFVCASAAIGVKGFTSATRAARNIASPISFANSFLNPIVYYWKLKDIRHACVNAVRKVLKKNEISISRTDNSVASMSYGTQDLARPEN</sequence>
<feature type="transmembrane region" description="Helical" evidence="7">
    <location>
        <begin position="105"/>
        <end position="127"/>
    </location>
</feature>
<accession>A0A6P8H8U3</accession>
<keyword evidence="2" id="KW-1003">Cell membrane</keyword>
<protein>
    <submittedName>
        <fullName evidence="10">Melanopsin-B-like</fullName>
    </submittedName>
</protein>
<dbReference type="PANTHER" id="PTHR22750">
    <property type="entry name" value="G-PROTEIN COUPLED RECEPTOR"/>
    <property type="match status" value="1"/>
</dbReference>
<evidence type="ECO:0000256" key="1">
    <source>
        <dbReference type="ARBA" id="ARBA00004651"/>
    </source>
</evidence>
<keyword evidence="6" id="KW-0297">G-protein coupled receptor</keyword>
<feature type="transmembrane region" description="Helical" evidence="7">
    <location>
        <begin position="38"/>
        <end position="54"/>
    </location>
</feature>
<dbReference type="AlphaFoldDB" id="A0A6P8H8U3"/>
<dbReference type="GO" id="GO:0005886">
    <property type="term" value="C:plasma membrane"/>
    <property type="evidence" value="ECO:0007669"/>
    <property type="project" value="UniProtKB-SubCell"/>
</dbReference>
<dbReference type="CDD" id="cd00637">
    <property type="entry name" value="7tm_classA_rhodopsin-like"/>
    <property type="match status" value="1"/>
</dbReference>
<dbReference type="InterPro" id="IPR017452">
    <property type="entry name" value="GPCR_Rhodpsn_7TM"/>
</dbReference>
<dbReference type="InParanoid" id="A0A6P8H8U3"/>
<dbReference type="Proteomes" id="UP000515163">
    <property type="component" value="Unplaced"/>
</dbReference>
<dbReference type="PROSITE" id="PS00237">
    <property type="entry name" value="G_PROTEIN_RECEP_F1_1"/>
    <property type="match status" value="1"/>
</dbReference>
<evidence type="ECO:0000313" key="10">
    <source>
        <dbReference type="RefSeq" id="XP_031551941.1"/>
    </source>
</evidence>
<keyword evidence="4 7" id="KW-1133">Transmembrane helix</keyword>
<comment type="similarity">
    <text evidence="6">Belongs to the G-protein coupled receptor 1 family.</text>
</comment>
<dbReference type="OrthoDB" id="5982486at2759"/>
<comment type="subcellular location">
    <subcellularLocation>
        <location evidence="1">Cell membrane</location>
        <topology evidence="1">Multi-pass membrane protein</topology>
    </subcellularLocation>
</comment>
<dbReference type="KEGG" id="aten:116289201"/>
<dbReference type="PRINTS" id="PR00237">
    <property type="entry name" value="GPCRRHODOPSN"/>
</dbReference>
<keyword evidence="6" id="KW-0675">Receptor</keyword>
<evidence type="ECO:0000256" key="5">
    <source>
        <dbReference type="ARBA" id="ARBA00023136"/>
    </source>
</evidence>
<evidence type="ECO:0000259" key="8">
    <source>
        <dbReference type="PROSITE" id="PS50262"/>
    </source>
</evidence>
<reference evidence="10" key="1">
    <citation type="submission" date="2025-08" db="UniProtKB">
        <authorList>
            <consortium name="RefSeq"/>
        </authorList>
    </citation>
    <scope>IDENTIFICATION</scope>
    <source>
        <tissue evidence="10">Tentacle</tissue>
    </source>
</reference>
<dbReference type="Pfam" id="PF00001">
    <property type="entry name" value="7tm_1"/>
    <property type="match status" value="2"/>
</dbReference>
<dbReference type="FunCoup" id="A0A6P8H8U3">
    <property type="interactions" value="729"/>
</dbReference>
<gene>
    <name evidence="10" type="primary">LOC116289201</name>
</gene>
<dbReference type="GO" id="GO:0004930">
    <property type="term" value="F:G protein-coupled receptor activity"/>
    <property type="evidence" value="ECO:0007669"/>
    <property type="project" value="UniProtKB-KW"/>
</dbReference>
<dbReference type="SMART" id="SM01381">
    <property type="entry name" value="7TM_GPCR_Srsx"/>
    <property type="match status" value="1"/>
</dbReference>
<dbReference type="PROSITE" id="PS50262">
    <property type="entry name" value="G_PROTEIN_RECEP_F1_2"/>
    <property type="match status" value="1"/>
</dbReference>
<evidence type="ECO:0000256" key="7">
    <source>
        <dbReference type="SAM" id="Phobius"/>
    </source>
</evidence>
<dbReference type="GeneID" id="116289201"/>
<evidence type="ECO:0000256" key="6">
    <source>
        <dbReference type="RuleBase" id="RU000688"/>
    </source>
</evidence>
<keyword evidence="5 7" id="KW-0472">Membrane</keyword>
<keyword evidence="6" id="KW-0807">Transducer</keyword>
<feature type="transmembrane region" description="Helical" evidence="7">
    <location>
        <begin position="232"/>
        <end position="254"/>
    </location>
</feature>
<dbReference type="SUPFAM" id="SSF81321">
    <property type="entry name" value="Family A G protein-coupled receptor-like"/>
    <property type="match status" value="1"/>
</dbReference>
<proteinExistence type="inferred from homology"/>